<evidence type="ECO:0000313" key="1">
    <source>
        <dbReference type="EMBL" id="CAG8499274.1"/>
    </source>
</evidence>
<organism evidence="1 2">
    <name type="scientific">Acaulospora colombiana</name>
    <dbReference type="NCBI Taxonomy" id="27376"/>
    <lineage>
        <taxon>Eukaryota</taxon>
        <taxon>Fungi</taxon>
        <taxon>Fungi incertae sedis</taxon>
        <taxon>Mucoromycota</taxon>
        <taxon>Glomeromycotina</taxon>
        <taxon>Glomeromycetes</taxon>
        <taxon>Diversisporales</taxon>
        <taxon>Acaulosporaceae</taxon>
        <taxon>Acaulospora</taxon>
    </lineage>
</organism>
<sequence>MTSEDDIRVGFAYANVSNPEICTNDCWPGKYGEYKTSTALQYDTFYRKVEAWGYPALAKRPNRSNEIVAASRSSDVSFNNSGPMTVPKPVELFKLHLGDLGKGEKPILPKEISYKRAITDYLKEMVLTVPAEFNNQAKAIMRQCVTDAGLITKKLEFTTEPEAAAIYCMKFFKEQFTNSVGSLFLTVDIGGGTVDLTKRKMRDKHTLDEITESTGGFCGGSYVDKEFIKFIEGKIGENAMKQLKQNNYGQLQYLVQEFCKRIKLPFTGNPDDFKEYELDIEEVCPVLKQYVHGVERTILEYDEWIIAISFDSVKAMFDPVIEKIVKLIDDQISKDGELISSIFLVGGFSESAYLQTIIKEEFSSRVLNISVPVQPIAAVVRGGVDYGLNFSVIRSRVLKYTYGVLVNQVFSYLTDPIDRKKADGRIYKFFRMATKGSQVNVNEEFSNFFKPSVERDTSLKFSVYITTAQNATYVDEPGMQLLGALTIDLPDPELGFDRLVRFSLTFGQMEIRADAKNVKTGRSYATTFELNFSDD</sequence>
<evidence type="ECO:0000313" key="2">
    <source>
        <dbReference type="Proteomes" id="UP000789525"/>
    </source>
</evidence>
<gene>
    <name evidence="1" type="ORF">ACOLOM_LOCUS2723</name>
</gene>
<reference evidence="1" key="1">
    <citation type="submission" date="2021-06" db="EMBL/GenBank/DDBJ databases">
        <authorList>
            <person name="Kallberg Y."/>
            <person name="Tangrot J."/>
            <person name="Rosling A."/>
        </authorList>
    </citation>
    <scope>NUCLEOTIDE SEQUENCE</scope>
    <source>
        <strain evidence="1">CL356</strain>
    </source>
</reference>
<dbReference type="EMBL" id="CAJVPT010003717">
    <property type="protein sequence ID" value="CAG8499274.1"/>
    <property type="molecule type" value="Genomic_DNA"/>
</dbReference>
<comment type="caution">
    <text evidence="1">The sequence shown here is derived from an EMBL/GenBank/DDBJ whole genome shotgun (WGS) entry which is preliminary data.</text>
</comment>
<proteinExistence type="predicted"/>
<protein>
    <submittedName>
        <fullName evidence="1">980_t:CDS:1</fullName>
    </submittedName>
</protein>
<accession>A0ACA9KXJ7</accession>
<keyword evidence="2" id="KW-1185">Reference proteome</keyword>
<dbReference type="Proteomes" id="UP000789525">
    <property type="component" value="Unassembled WGS sequence"/>
</dbReference>
<name>A0ACA9KXJ7_9GLOM</name>